<dbReference type="AlphaFoldDB" id="A0A9D2MMX7"/>
<dbReference type="Pfam" id="PF13349">
    <property type="entry name" value="DUF4097"/>
    <property type="match status" value="1"/>
</dbReference>
<evidence type="ECO:0000313" key="4">
    <source>
        <dbReference type="Proteomes" id="UP000823921"/>
    </source>
</evidence>
<keyword evidence="1" id="KW-0812">Transmembrane</keyword>
<keyword evidence="1" id="KW-1133">Transmembrane helix</keyword>
<dbReference type="InterPro" id="IPR025164">
    <property type="entry name" value="Toastrack_DUF4097"/>
</dbReference>
<gene>
    <name evidence="3" type="ORF">H9712_07650</name>
</gene>
<keyword evidence="1" id="KW-0472">Membrane</keyword>
<reference evidence="3" key="1">
    <citation type="journal article" date="2021" name="PeerJ">
        <title>Extensive microbial diversity within the chicken gut microbiome revealed by metagenomics and culture.</title>
        <authorList>
            <person name="Gilroy R."/>
            <person name="Ravi A."/>
            <person name="Getino M."/>
            <person name="Pursley I."/>
            <person name="Horton D.L."/>
            <person name="Alikhan N.F."/>
            <person name="Baker D."/>
            <person name="Gharbi K."/>
            <person name="Hall N."/>
            <person name="Watson M."/>
            <person name="Adriaenssens E.M."/>
            <person name="Foster-Nyarko E."/>
            <person name="Jarju S."/>
            <person name="Secka A."/>
            <person name="Antonio M."/>
            <person name="Oren A."/>
            <person name="Chaudhuri R.R."/>
            <person name="La Ragione R."/>
            <person name="Hildebrand F."/>
            <person name="Pallen M.J."/>
        </authorList>
    </citation>
    <scope>NUCLEOTIDE SEQUENCE</scope>
    <source>
        <strain evidence="3">CHK192-8294</strain>
    </source>
</reference>
<reference evidence="3" key="2">
    <citation type="submission" date="2021-04" db="EMBL/GenBank/DDBJ databases">
        <authorList>
            <person name="Gilroy R."/>
        </authorList>
    </citation>
    <scope>NUCLEOTIDE SEQUENCE</scope>
    <source>
        <strain evidence="3">CHK192-8294</strain>
    </source>
</reference>
<evidence type="ECO:0000256" key="1">
    <source>
        <dbReference type="SAM" id="Phobius"/>
    </source>
</evidence>
<evidence type="ECO:0000313" key="3">
    <source>
        <dbReference type="EMBL" id="HJB80844.1"/>
    </source>
</evidence>
<dbReference type="Gene3D" id="2.160.20.120">
    <property type="match status" value="1"/>
</dbReference>
<name>A0A9D2MMX7_9FIRM</name>
<dbReference type="EMBL" id="DWXO01000075">
    <property type="protein sequence ID" value="HJB80844.1"/>
    <property type="molecule type" value="Genomic_DNA"/>
</dbReference>
<organism evidence="3 4">
    <name type="scientific">Candidatus Flavonifractor intestinigallinarum</name>
    <dbReference type="NCBI Taxonomy" id="2838586"/>
    <lineage>
        <taxon>Bacteria</taxon>
        <taxon>Bacillati</taxon>
        <taxon>Bacillota</taxon>
        <taxon>Clostridia</taxon>
        <taxon>Eubacteriales</taxon>
        <taxon>Oscillospiraceae</taxon>
        <taxon>Flavonifractor</taxon>
    </lineage>
</organism>
<evidence type="ECO:0000259" key="2">
    <source>
        <dbReference type="Pfam" id="PF13349"/>
    </source>
</evidence>
<comment type="caution">
    <text evidence="3">The sequence shown here is derived from an EMBL/GenBank/DDBJ whole genome shotgun (WGS) entry which is preliminary data.</text>
</comment>
<dbReference type="Proteomes" id="UP000823921">
    <property type="component" value="Unassembled WGS sequence"/>
</dbReference>
<feature type="domain" description="DUF4097" evidence="2">
    <location>
        <begin position="212"/>
        <end position="319"/>
    </location>
</feature>
<accession>A0A9D2MMX7</accession>
<dbReference type="Pfam" id="PF22564">
    <property type="entry name" value="HAAS"/>
    <property type="match status" value="1"/>
</dbReference>
<proteinExistence type="predicted"/>
<feature type="transmembrane region" description="Helical" evidence="1">
    <location>
        <begin position="81"/>
        <end position="102"/>
    </location>
</feature>
<protein>
    <submittedName>
        <fullName evidence="3">DUF4097 family beta strand repeat protein</fullName>
    </submittedName>
</protein>
<sequence length="373" mass="39603">MNKAAFLKELRDILAGKLPPEELDDVLSYYEAYFADSEEDEQAVAERLGSPASVAEQVLKDQNEPPEATPVPQPGKQKSRAFLPVMVIGGTAILALFLYFLLFRSDPSGPVLLPGQTAGSVQTPDIQGDWEGEVEPFTKLDISIGLGNIQVEEGDQWHLQLINRGWDSRYDATQELKYSQDGDILSVWSVSDNIASGQSSPDVRVLVTVPAGTVLEQADLSLGMGNITWDGCAVKGRLQAESGMGNLSVSAPVEETTLTSGMGNITLDLAGSQEDYTWDLTTSSGTIRLNGETSESYSVSGGQGKHRLSLTSGMGNISLQFSQVPTAQPASTPTEPAVSPSPAADITVLDLPEGSTWLAVAAAGSEGALTVQW</sequence>